<keyword evidence="3" id="KW-0964">Secreted</keyword>
<accession>A0A3F2RQN4</accession>
<feature type="signal peptide" evidence="5">
    <location>
        <begin position="1"/>
        <end position="19"/>
    </location>
</feature>
<evidence type="ECO:0000256" key="3">
    <source>
        <dbReference type="ARBA" id="ARBA00022525"/>
    </source>
</evidence>
<sequence length="513" mass="53260">MKTFAALMCAAVAVSAVAALEDLPVSLCRDATYNSPASRGAMCSGAGESPAGTACPLKGDVAIADCHDYLPSWNGSVCVAPEDAECAIVNGDTWGCVLPSVGCGTATTPCPVTSLPDTPCPVTSLPDTPCPVTSLPDTPCPVTSLPDTPCPVTSLPDTPCPVTSLPDTPCPVTSLPDTPCPVTSLPDTPCPVTSLPDTPCPVTSLPDTPCPVTSLPDTPCPVTSLPDTEAPTSTPCPVTSLPDATPAVMTPCPVTSLPDATPAATTPCPVTSLPETTAPATTPAATTPCPVTSLPETDAPSTTPAATTPCPVTSKPEFTSFASVVAYLAPRARTRQIQMEDGNTSGGLAPTGSESAGCKGSGYGSQIYGRAVEYEGVYAFMYSWYMPKDETLPGLGHRHDWEACVVWLDDITLDEPNIVALSASYHSTYLTYYPPDSDYLDSDSAKIEYSTSWVILDHSLSATSTTGETQDLIMWDQLTDAARTALEDTDFGDANVPFKEANFETKLANAYYK</sequence>
<dbReference type="PANTHER" id="PTHR33657:SF8">
    <property type="entry name" value="DOMAIN PROTEIN, PUTATIVE (AFU_ORTHOLOGUE AFUA_5G00600)-RELATED"/>
    <property type="match status" value="1"/>
</dbReference>
<evidence type="ECO:0000256" key="5">
    <source>
        <dbReference type="SAM" id="SignalP"/>
    </source>
</evidence>
<keyword evidence="5" id="KW-0732">Signal</keyword>
<reference evidence="6 7" key="1">
    <citation type="submission" date="2018-07" db="EMBL/GenBank/DDBJ databases">
        <title>Genome sequencing of oomycete isolates from Chile give support for New Zealand origin for Phytophthora kernoviae and make available the first Nothophytophthora sp. genome.</title>
        <authorList>
            <person name="Studholme D.J."/>
            <person name="Sanfuentes E."/>
            <person name="Panda P."/>
            <person name="Hill R."/>
            <person name="Sambles C."/>
            <person name="Grant M."/>
            <person name="Williams N.M."/>
            <person name="Mcdougal R.L."/>
        </authorList>
    </citation>
    <scope>NUCLEOTIDE SEQUENCE [LARGE SCALE GENOMIC DNA]</scope>
    <source>
        <strain evidence="6">Chile6</strain>
    </source>
</reference>
<comment type="similarity">
    <text evidence="2">Belongs to the Necrosis inducing protein (NPP1) family.</text>
</comment>
<dbReference type="Pfam" id="PF05630">
    <property type="entry name" value="NPP1"/>
    <property type="match status" value="1"/>
</dbReference>
<organism evidence="6 7">
    <name type="scientific">Phytophthora kernoviae</name>
    <dbReference type="NCBI Taxonomy" id="325452"/>
    <lineage>
        <taxon>Eukaryota</taxon>
        <taxon>Sar</taxon>
        <taxon>Stramenopiles</taxon>
        <taxon>Oomycota</taxon>
        <taxon>Peronosporomycetes</taxon>
        <taxon>Peronosporales</taxon>
        <taxon>Peronosporaceae</taxon>
        <taxon>Phytophthora</taxon>
    </lineage>
</organism>
<dbReference type="EMBL" id="MBDO02000163">
    <property type="protein sequence ID" value="RLN61235.1"/>
    <property type="molecule type" value="Genomic_DNA"/>
</dbReference>
<comment type="subcellular location">
    <subcellularLocation>
        <location evidence="1">Secreted</location>
    </subcellularLocation>
</comment>
<evidence type="ECO:0000256" key="2">
    <source>
        <dbReference type="ARBA" id="ARBA00009520"/>
    </source>
</evidence>
<dbReference type="GO" id="GO:0005576">
    <property type="term" value="C:extracellular region"/>
    <property type="evidence" value="ECO:0007669"/>
    <property type="project" value="UniProtKB-SubCell"/>
</dbReference>
<dbReference type="OrthoDB" id="74353at2759"/>
<gene>
    <name evidence="6" type="ORF">BBP00_00005519</name>
</gene>
<protein>
    <submittedName>
        <fullName evidence="6">Uncharacterized protein</fullName>
    </submittedName>
</protein>
<evidence type="ECO:0000256" key="1">
    <source>
        <dbReference type="ARBA" id="ARBA00004613"/>
    </source>
</evidence>
<evidence type="ECO:0000313" key="7">
    <source>
        <dbReference type="Proteomes" id="UP000277300"/>
    </source>
</evidence>
<evidence type="ECO:0000256" key="4">
    <source>
        <dbReference type="ARBA" id="ARBA00023026"/>
    </source>
</evidence>
<keyword evidence="4" id="KW-0843">Virulence</keyword>
<name>A0A3F2RQN4_9STRA</name>
<proteinExistence type="inferred from homology"/>
<dbReference type="Proteomes" id="UP000277300">
    <property type="component" value="Unassembled WGS sequence"/>
</dbReference>
<comment type="caution">
    <text evidence="6">The sequence shown here is derived from an EMBL/GenBank/DDBJ whole genome shotgun (WGS) entry which is preliminary data.</text>
</comment>
<evidence type="ECO:0000313" key="6">
    <source>
        <dbReference type="EMBL" id="RLN61235.1"/>
    </source>
</evidence>
<dbReference type="InterPro" id="IPR008701">
    <property type="entry name" value="NPP1"/>
</dbReference>
<feature type="chain" id="PRO_5017648999" evidence="5">
    <location>
        <begin position="20"/>
        <end position="513"/>
    </location>
</feature>
<dbReference type="AlphaFoldDB" id="A0A3F2RQN4"/>
<dbReference type="PANTHER" id="PTHR33657">
    <property type="entry name" value="DOMAIN PROTEIN, PUTATIVE (AFU_ORTHOLOGUE AFUA_5G00600)-RELATED"/>
    <property type="match status" value="1"/>
</dbReference>